<feature type="transmembrane region" description="Helical" evidence="5">
    <location>
        <begin position="412"/>
        <end position="434"/>
    </location>
</feature>
<organism evidence="6 7">
    <name type="scientific">Schinkia azotoformans MEV2011</name>
    <dbReference type="NCBI Taxonomy" id="1348973"/>
    <lineage>
        <taxon>Bacteria</taxon>
        <taxon>Bacillati</taxon>
        <taxon>Bacillota</taxon>
        <taxon>Bacilli</taxon>
        <taxon>Bacillales</taxon>
        <taxon>Bacillaceae</taxon>
        <taxon>Calidifontibacillus/Schinkia group</taxon>
        <taxon>Schinkia</taxon>
    </lineage>
</organism>
<evidence type="ECO:0000313" key="6">
    <source>
        <dbReference type="EMBL" id="KEF36730.1"/>
    </source>
</evidence>
<dbReference type="Proteomes" id="UP000027936">
    <property type="component" value="Unassembled WGS sequence"/>
</dbReference>
<dbReference type="RefSeq" id="WP_051678310.1">
    <property type="nucleotide sequence ID" value="NZ_JJRY01000022.1"/>
</dbReference>
<dbReference type="AlphaFoldDB" id="A0A072NU21"/>
<evidence type="ECO:0000256" key="5">
    <source>
        <dbReference type="SAM" id="Phobius"/>
    </source>
</evidence>
<dbReference type="PIRSF" id="PIRSF005690">
    <property type="entry name" value="GerBA"/>
    <property type="match status" value="1"/>
</dbReference>
<feature type="transmembrane region" description="Helical" evidence="5">
    <location>
        <begin position="282"/>
        <end position="305"/>
    </location>
</feature>
<evidence type="ECO:0000256" key="1">
    <source>
        <dbReference type="ARBA" id="ARBA00004141"/>
    </source>
</evidence>
<reference evidence="6 7" key="1">
    <citation type="submission" date="2014-04" db="EMBL/GenBank/DDBJ databases">
        <title>Draft genome sequence of Bacillus azotoformans MEV2011, a (co-) denitrifying strain unable to grow in the presence of oxygen.</title>
        <authorList>
            <person name="Nielsen M."/>
            <person name="Schreiber L."/>
            <person name="Finster K."/>
            <person name="Schramm A."/>
        </authorList>
    </citation>
    <scope>NUCLEOTIDE SEQUENCE [LARGE SCALE GENOMIC DNA]</scope>
    <source>
        <strain evidence="6 7">MEV2011</strain>
    </source>
</reference>
<feature type="transmembrane region" description="Helical" evidence="5">
    <location>
        <begin position="325"/>
        <end position="343"/>
    </location>
</feature>
<dbReference type="GO" id="GO:0005886">
    <property type="term" value="C:plasma membrane"/>
    <property type="evidence" value="ECO:0007669"/>
    <property type="project" value="UniProtKB-SubCell"/>
</dbReference>
<comment type="subcellular location">
    <subcellularLocation>
        <location evidence="4">Cell membrane</location>
    </subcellularLocation>
    <subcellularLocation>
        <location evidence="1">Membrane</location>
        <topology evidence="1">Multi-pass membrane protein</topology>
    </subcellularLocation>
</comment>
<keyword evidence="5" id="KW-0812">Transmembrane</keyword>
<name>A0A072NU21_SCHAZ</name>
<protein>
    <submittedName>
        <fullName evidence="6">Spore germination protein, GerA family</fullName>
    </submittedName>
</protein>
<comment type="similarity">
    <text evidence="2 4">Belongs to the GerABKA family.</text>
</comment>
<proteinExistence type="inferred from homology"/>
<dbReference type="PANTHER" id="PTHR22550:SF5">
    <property type="entry name" value="LEUCINE ZIPPER PROTEIN 4"/>
    <property type="match status" value="1"/>
</dbReference>
<dbReference type="InterPro" id="IPR004995">
    <property type="entry name" value="Spore_Ger"/>
</dbReference>
<keyword evidence="5" id="KW-1133">Transmembrane helix</keyword>
<evidence type="ECO:0000256" key="2">
    <source>
        <dbReference type="ARBA" id="ARBA00005278"/>
    </source>
</evidence>
<accession>A0A072NU21</accession>
<keyword evidence="3 4" id="KW-0472">Membrane</keyword>
<evidence type="ECO:0000313" key="7">
    <source>
        <dbReference type="Proteomes" id="UP000027936"/>
    </source>
</evidence>
<comment type="caution">
    <text evidence="6">The sequence shown here is derived from an EMBL/GenBank/DDBJ whole genome shotgun (WGS) entry which is preliminary data.</text>
</comment>
<dbReference type="PATRIC" id="fig|1348973.3.peg.3863"/>
<sequence>MKRDNYQIDERYIKNLFRHSTDVSVEKQHLYGNNNKEQILIIYCNGLIEHKLLINSILPDIQNKYYRDGLKGVDNINCSERITLRKHEINVDNTLQEKVFNGYTAILITETLYFFNTSSPPKRSPEESHTEVSLRGPRDAFVEDLSTNIALVRKRLKSNSFVTKSFTLGKRSQTQVRLVYITDIQNKKVIKEVTHRLKNIDIDIVNSDNQLLALLGGSNYSLFPLMRSVSRPDGVVSSLVRGRFAIFIDNVPNVLVAPANLGVILHTAEDEHTPYFYASFELLLRLLGLMLSLFLPAFWVSLSAFNVDQIPLPLLATISSSRLGIPFNTVVEVILMISLFELFREAGVRLPKAVGQTVAVVGGLIIGDAAIRAGLTSPTMLVITAITVISTFTLGSQVLYGTVSIIRLFSILLSSVLGMFGFFISIYLTLGYLAKLESFGIPYLSPVSPYVKNDFSKSLLKYPVDQQNERARILDTNDTDRQGDEKK</sequence>
<feature type="transmembrane region" description="Helical" evidence="5">
    <location>
        <begin position="381"/>
        <end position="400"/>
    </location>
</feature>
<gene>
    <name evidence="6" type="ORF">M670_03981</name>
</gene>
<dbReference type="EMBL" id="JJRY01000022">
    <property type="protein sequence ID" value="KEF36730.1"/>
    <property type="molecule type" value="Genomic_DNA"/>
</dbReference>
<dbReference type="InterPro" id="IPR050768">
    <property type="entry name" value="UPF0353/GerABKA_families"/>
</dbReference>
<dbReference type="OrthoDB" id="9772630at2"/>
<evidence type="ECO:0000256" key="4">
    <source>
        <dbReference type="PIRNR" id="PIRNR005690"/>
    </source>
</evidence>
<feature type="transmembrane region" description="Helical" evidence="5">
    <location>
        <begin position="355"/>
        <end position="375"/>
    </location>
</feature>
<dbReference type="PANTHER" id="PTHR22550">
    <property type="entry name" value="SPORE GERMINATION PROTEIN"/>
    <property type="match status" value="1"/>
</dbReference>
<dbReference type="Pfam" id="PF03323">
    <property type="entry name" value="GerA"/>
    <property type="match status" value="1"/>
</dbReference>
<dbReference type="GO" id="GO:0009847">
    <property type="term" value="P:spore germination"/>
    <property type="evidence" value="ECO:0007669"/>
    <property type="project" value="UniProtKB-UniRule"/>
</dbReference>
<evidence type="ECO:0000256" key="3">
    <source>
        <dbReference type="ARBA" id="ARBA00023136"/>
    </source>
</evidence>